<sequence>MKVLAVGDPHEDATHPAYRAWMRWLHNKYKCNKTVIIGDVVDHHNISFHERDPDCPGPSEEYKRTRKKVRLWHKDFPKAWVTIGNHDERVVRLAKSVNITTPYLGDYNKVWDTPTWKWVNDVKIDDVYYFHGTGCSGIHPAYNATKAMLMSTVMGHCHSASGIKWACNPDKRIFAMDTGCGIDVKAPQFNYSRYYKKRPVLSAGVILDGTPQHFIMPCGVGERWHRSRFERKRG</sequence>
<dbReference type="EMBL" id="LAZR01000252">
    <property type="protein sequence ID" value="KKN79112.1"/>
    <property type="molecule type" value="Genomic_DNA"/>
</dbReference>
<evidence type="ECO:0000313" key="2">
    <source>
        <dbReference type="EMBL" id="KKN79112.1"/>
    </source>
</evidence>
<dbReference type="InterPro" id="IPR004843">
    <property type="entry name" value="Calcineurin-like_PHP"/>
</dbReference>
<gene>
    <name evidence="2" type="ORF">LCGC14_0343000</name>
</gene>
<dbReference type="Pfam" id="PF00149">
    <property type="entry name" value="Metallophos"/>
    <property type="match status" value="1"/>
</dbReference>
<reference evidence="2" key="1">
    <citation type="journal article" date="2015" name="Nature">
        <title>Complex archaea that bridge the gap between prokaryotes and eukaryotes.</title>
        <authorList>
            <person name="Spang A."/>
            <person name="Saw J.H."/>
            <person name="Jorgensen S.L."/>
            <person name="Zaremba-Niedzwiedzka K."/>
            <person name="Martijn J."/>
            <person name="Lind A.E."/>
            <person name="van Eijk R."/>
            <person name="Schleper C."/>
            <person name="Guy L."/>
            <person name="Ettema T.J."/>
        </authorList>
    </citation>
    <scope>NUCLEOTIDE SEQUENCE</scope>
</reference>
<protein>
    <recommendedName>
        <fullName evidence="1">Calcineurin-like phosphoesterase domain-containing protein</fullName>
    </recommendedName>
</protein>
<accession>A0A0F9TVX9</accession>
<dbReference type="SUPFAM" id="SSF56300">
    <property type="entry name" value="Metallo-dependent phosphatases"/>
    <property type="match status" value="1"/>
</dbReference>
<dbReference type="AlphaFoldDB" id="A0A0F9TVX9"/>
<proteinExistence type="predicted"/>
<comment type="caution">
    <text evidence="2">The sequence shown here is derived from an EMBL/GenBank/DDBJ whole genome shotgun (WGS) entry which is preliminary data.</text>
</comment>
<name>A0A0F9TVX9_9ZZZZ</name>
<evidence type="ECO:0000259" key="1">
    <source>
        <dbReference type="Pfam" id="PF00149"/>
    </source>
</evidence>
<dbReference type="GO" id="GO:0016787">
    <property type="term" value="F:hydrolase activity"/>
    <property type="evidence" value="ECO:0007669"/>
    <property type="project" value="InterPro"/>
</dbReference>
<feature type="domain" description="Calcineurin-like phosphoesterase" evidence="1">
    <location>
        <begin position="1"/>
        <end position="133"/>
    </location>
</feature>
<dbReference type="InterPro" id="IPR029052">
    <property type="entry name" value="Metallo-depent_PP-like"/>
</dbReference>
<organism evidence="2">
    <name type="scientific">marine sediment metagenome</name>
    <dbReference type="NCBI Taxonomy" id="412755"/>
    <lineage>
        <taxon>unclassified sequences</taxon>
        <taxon>metagenomes</taxon>
        <taxon>ecological metagenomes</taxon>
    </lineage>
</organism>